<organism evidence="1 2">
    <name type="scientific">Coccomyxa viridis</name>
    <dbReference type="NCBI Taxonomy" id="1274662"/>
    <lineage>
        <taxon>Eukaryota</taxon>
        <taxon>Viridiplantae</taxon>
        <taxon>Chlorophyta</taxon>
        <taxon>core chlorophytes</taxon>
        <taxon>Trebouxiophyceae</taxon>
        <taxon>Trebouxiophyceae incertae sedis</taxon>
        <taxon>Coccomyxaceae</taxon>
        <taxon>Coccomyxa</taxon>
    </lineage>
</organism>
<accession>A0ABP1G7C8</accession>
<proteinExistence type="predicted"/>
<sequence>MLDLASQILAGEQKSEGSSFVDFSGRRVGFNGAPDGYYNIIEDANHRVVMHLKPAESLTELGMHVDGVGIFYRGLNILVELQEDSSLQVRVDGKQLGMDMRRQLSKQLYSMVLPAGSIAISRLASGSELIIETDLLEIRISRTESGGDSDHLSFSAALLFPPEHLEGIWGEGYNRAVAGAAHGKPDNDSPKSSPNDYKLPGYFPGAAFPVLASGGDLDAAKATYTTQRA</sequence>
<keyword evidence="2" id="KW-1185">Reference proteome</keyword>
<reference evidence="1 2" key="1">
    <citation type="submission" date="2024-06" db="EMBL/GenBank/DDBJ databases">
        <authorList>
            <person name="Kraege A."/>
            <person name="Thomma B."/>
        </authorList>
    </citation>
    <scope>NUCLEOTIDE SEQUENCE [LARGE SCALE GENOMIC DNA]</scope>
</reference>
<protein>
    <submittedName>
        <fullName evidence="1">G11181 protein</fullName>
    </submittedName>
</protein>
<evidence type="ECO:0000313" key="2">
    <source>
        <dbReference type="Proteomes" id="UP001497392"/>
    </source>
</evidence>
<comment type="caution">
    <text evidence="1">The sequence shown here is derived from an EMBL/GenBank/DDBJ whole genome shotgun (WGS) entry which is preliminary data.</text>
</comment>
<evidence type="ECO:0000313" key="1">
    <source>
        <dbReference type="EMBL" id="CAL5228106.1"/>
    </source>
</evidence>
<gene>
    <name evidence="1" type="primary">g11181</name>
    <name evidence="1" type="ORF">VP750_LOCUS10012</name>
</gene>
<dbReference type="EMBL" id="CAXHTA020000018">
    <property type="protein sequence ID" value="CAL5228106.1"/>
    <property type="molecule type" value="Genomic_DNA"/>
</dbReference>
<name>A0ABP1G7C8_9CHLO</name>
<dbReference type="Proteomes" id="UP001497392">
    <property type="component" value="Unassembled WGS sequence"/>
</dbReference>